<accession>A0A816UW33</accession>
<dbReference type="AlphaFoldDB" id="A0A816UW33"/>
<proteinExistence type="predicted"/>
<gene>
    <name evidence="1" type="ORF">DARMORV10_C08P06640.1</name>
</gene>
<protein>
    <submittedName>
        <fullName evidence="1">(rape) hypothetical protein</fullName>
    </submittedName>
</protein>
<evidence type="ECO:0000313" key="1">
    <source>
        <dbReference type="EMBL" id="CAF2106508.1"/>
    </source>
</evidence>
<reference evidence="1" key="1">
    <citation type="submission" date="2021-01" db="EMBL/GenBank/DDBJ databases">
        <authorList>
            <consortium name="Genoscope - CEA"/>
            <person name="William W."/>
        </authorList>
    </citation>
    <scope>NUCLEOTIDE SEQUENCE</scope>
</reference>
<dbReference type="Proteomes" id="UP001295469">
    <property type="component" value="Chromosome C08"/>
</dbReference>
<name>A0A816UW33_BRANA</name>
<dbReference type="EMBL" id="HG994372">
    <property type="protein sequence ID" value="CAF2106508.1"/>
    <property type="molecule type" value="Genomic_DNA"/>
</dbReference>
<sequence length="57" mass="6664">MMYTTLNVVPNCPVKLQFQLVWAEIQNRLLGLSELYHTNLNLLCFQTRVQFEAPLNP</sequence>
<organism evidence="1">
    <name type="scientific">Brassica napus</name>
    <name type="common">Rape</name>
    <dbReference type="NCBI Taxonomy" id="3708"/>
    <lineage>
        <taxon>Eukaryota</taxon>
        <taxon>Viridiplantae</taxon>
        <taxon>Streptophyta</taxon>
        <taxon>Embryophyta</taxon>
        <taxon>Tracheophyta</taxon>
        <taxon>Spermatophyta</taxon>
        <taxon>Magnoliopsida</taxon>
        <taxon>eudicotyledons</taxon>
        <taxon>Gunneridae</taxon>
        <taxon>Pentapetalae</taxon>
        <taxon>rosids</taxon>
        <taxon>malvids</taxon>
        <taxon>Brassicales</taxon>
        <taxon>Brassicaceae</taxon>
        <taxon>Brassiceae</taxon>
        <taxon>Brassica</taxon>
    </lineage>
</organism>